<sequence length="61" mass="6865">MPEGNVTGRALRQRAGISPEAVLYRVSQNGHEVIEDHKRVDIQEGERFGTLERFVTGGDRE</sequence>
<reference evidence="1" key="1">
    <citation type="journal article" date="2005" name="Environ. Microbiol.">
        <title>Genetic and functional properties of uncultivated thermophilic crenarchaeotes from a subsurface gold mine as revealed by analysis of genome fragments.</title>
        <authorList>
            <person name="Nunoura T."/>
            <person name="Hirayama H."/>
            <person name="Takami H."/>
            <person name="Oida H."/>
            <person name="Nishi S."/>
            <person name="Shimamura S."/>
            <person name="Suzuki Y."/>
            <person name="Inagaki F."/>
            <person name="Takai K."/>
            <person name="Nealson K.H."/>
            <person name="Horikoshi K."/>
        </authorList>
    </citation>
    <scope>NUCLEOTIDE SEQUENCE</scope>
</reference>
<gene>
    <name evidence="1" type="ORF">HGMM_F03A04C14</name>
</gene>
<reference evidence="1" key="2">
    <citation type="journal article" date="2012" name="PLoS ONE">
        <title>A Deeply Branching Thermophilic Bacterium with an Ancient Acetyl-CoA Pathway Dominates a Subsurface Ecosystem.</title>
        <authorList>
            <person name="Takami H."/>
            <person name="Noguchi H."/>
            <person name="Takaki Y."/>
            <person name="Uchiyama I."/>
            <person name="Toyoda A."/>
            <person name="Nishi S."/>
            <person name="Chee G.-J."/>
            <person name="Arai W."/>
            <person name="Nunoura T."/>
            <person name="Itoh T."/>
            <person name="Hattori M."/>
            <person name="Takai K."/>
        </authorList>
    </citation>
    <scope>NUCLEOTIDE SEQUENCE</scope>
</reference>
<evidence type="ECO:0000313" key="1">
    <source>
        <dbReference type="EMBL" id="BAL52691.1"/>
    </source>
</evidence>
<organism evidence="1">
    <name type="scientific">uncultured prokaryote</name>
    <dbReference type="NCBI Taxonomy" id="198431"/>
    <lineage>
        <taxon>unclassified sequences</taxon>
        <taxon>environmental samples</taxon>
    </lineage>
</organism>
<dbReference type="EMBL" id="AP011637">
    <property type="protein sequence ID" value="BAL52691.1"/>
    <property type="molecule type" value="Genomic_DNA"/>
</dbReference>
<name>H5S955_9ZZZZ</name>
<protein>
    <submittedName>
        <fullName evidence="1">Uncharacterized protein</fullName>
    </submittedName>
</protein>
<proteinExistence type="predicted"/>
<dbReference type="AlphaFoldDB" id="H5S955"/>
<accession>H5S955</accession>